<dbReference type="STRING" id="318479.A0A0N4UHU0"/>
<dbReference type="Pfam" id="PF00428">
    <property type="entry name" value="Ribosomal_60s"/>
    <property type="match status" value="1"/>
</dbReference>
<dbReference type="InterPro" id="IPR044076">
    <property type="entry name" value="Ribosomal_P2"/>
</dbReference>
<dbReference type="InterPro" id="IPR038716">
    <property type="entry name" value="P1/P2_N_sf"/>
</dbReference>
<evidence type="ECO:0000256" key="7">
    <source>
        <dbReference type="SAM" id="MobiDB-lite"/>
    </source>
</evidence>
<evidence type="ECO:0000256" key="4">
    <source>
        <dbReference type="ARBA" id="ARBA00023274"/>
    </source>
</evidence>
<dbReference type="Proteomes" id="UP000274756">
    <property type="component" value="Unassembled WGS sequence"/>
</dbReference>
<evidence type="ECO:0000256" key="3">
    <source>
        <dbReference type="ARBA" id="ARBA00022980"/>
    </source>
</evidence>
<evidence type="ECO:0000313" key="9">
    <source>
        <dbReference type="Proteomes" id="UP000038040"/>
    </source>
</evidence>
<comment type="function">
    <text evidence="1">Plays an important role in the elongation step of protein synthesis.</text>
</comment>
<dbReference type="PANTHER" id="PTHR21141:SF5">
    <property type="entry name" value="LARGE RIBOSOMAL SUBUNIT PROTEIN P2"/>
    <property type="match status" value="1"/>
</dbReference>
<keyword evidence="4" id="KW-0687">Ribonucleoprotein</keyword>
<name>A0A0N4UHU0_DRAME</name>
<proteinExistence type="inferred from homology"/>
<dbReference type="Proteomes" id="UP000038040">
    <property type="component" value="Unplaced"/>
</dbReference>
<evidence type="ECO:0000313" key="11">
    <source>
        <dbReference type="WBParaSite" id="DME_0000713801-mRNA-1"/>
    </source>
</evidence>
<protein>
    <recommendedName>
        <fullName evidence="5">Large ribosomal subunit protein P2</fullName>
    </recommendedName>
    <alternativeName>
        <fullName evidence="6">60S acidic ribosomal protein P2</fullName>
    </alternativeName>
</protein>
<reference evidence="8 10" key="2">
    <citation type="submission" date="2018-11" db="EMBL/GenBank/DDBJ databases">
        <authorList>
            <consortium name="Pathogen Informatics"/>
        </authorList>
    </citation>
    <scope>NUCLEOTIDE SEQUENCE [LARGE SCALE GENOMIC DNA]</scope>
</reference>
<dbReference type="EMBL" id="UYYG01001194">
    <property type="protein sequence ID" value="VDN59895.1"/>
    <property type="molecule type" value="Genomic_DNA"/>
</dbReference>
<evidence type="ECO:0000256" key="6">
    <source>
        <dbReference type="ARBA" id="ARBA00035443"/>
    </source>
</evidence>
<dbReference type="GO" id="GO:0002182">
    <property type="term" value="P:cytoplasmic translational elongation"/>
    <property type="evidence" value="ECO:0007669"/>
    <property type="project" value="InterPro"/>
</dbReference>
<keyword evidence="10" id="KW-1185">Reference proteome</keyword>
<sequence>MKYLAAYLLAQIGGNKSPNAKDIEKILGSVGLDVDMQDANQIVNSLSNKAVDELIKSGLTKISSVTLGCTSRPAVDTVSNAATNDNAQPPPKESKKEEVKEESDDEDMGFGLFD</sequence>
<dbReference type="FunFam" id="1.10.10.1410:FF:000002">
    <property type="entry name" value="60S acidic ribosomal protein P2"/>
    <property type="match status" value="1"/>
</dbReference>
<evidence type="ECO:0000313" key="10">
    <source>
        <dbReference type="Proteomes" id="UP000274756"/>
    </source>
</evidence>
<evidence type="ECO:0000313" key="8">
    <source>
        <dbReference type="EMBL" id="VDN59895.1"/>
    </source>
</evidence>
<dbReference type="AlphaFoldDB" id="A0A0N4UHU0"/>
<organism evidence="9 11">
    <name type="scientific">Dracunculus medinensis</name>
    <name type="common">Guinea worm</name>
    <dbReference type="NCBI Taxonomy" id="318479"/>
    <lineage>
        <taxon>Eukaryota</taxon>
        <taxon>Metazoa</taxon>
        <taxon>Ecdysozoa</taxon>
        <taxon>Nematoda</taxon>
        <taxon>Chromadorea</taxon>
        <taxon>Rhabditida</taxon>
        <taxon>Spirurina</taxon>
        <taxon>Dracunculoidea</taxon>
        <taxon>Dracunculidae</taxon>
        <taxon>Dracunculus</taxon>
    </lineage>
</organism>
<evidence type="ECO:0000256" key="5">
    <source>
        <dbReference type="ARBA" id="ARBA00035301"/>
    </source>
</evidence>
<dbReference type="GO" id="GO:0003735">
    <property type="term" value="F:structural constituent of ribosome"/>
    <property type="evidence" value="ECO:0007669"/>
    <property type="project" value="InterPro"/>
</dbReference>
<keyword evidence="3" id="KW-0689">Ribosomal protein</keyword>
<evidence type="ECO:0000256" key="1">
    <source>
        <dbReference type="ARBA" id="ARBA00003362"/>
    </source>
</evidence>
<dbReference type="CDD" id="cd05833">
    <property type="entry name" value="Ribosomal_P2"/>
    <property type="match status" value="1"/>
</dbReference>
<gene>
    <name evidence="8" type="ORF">DME_LOCUS9868</name>
</gene>
<dbReference type="OrthoDB" id="1227494at2759"/>
<dbReference type="HAMAP" id="MF_01478">
    <property type="entry name" value="Ribosomal_L12_arch"/>
    <property type="match status" value="1"/>
</dbReference>
<feature type="compositionally biased region" description="Polar residues" evidence="7">
    <location>
        <begin position="77"/>
        <end position="87"/>
    </location>
</feature>
<evidence type="ECO:0000256" key="2">
    <source>
        <dbReference type="ARBA" id="ARBA00005436"/>
    </source>
</evidence>
<dbReference type="Gene3D" id="1.10.10.1410">
    <property type="match status" value="1"/>
</dbReference>
<comment type="similarity">
    <text evidence="2">Belongs to the eukaryotic ribosomal protein P1/P2 family.</text>
</comment>
<dbReference type="InterPro" id="IPR027534">
    <property type="entry name" value="Ribosomal_P1/P2"/>
</dbReference>
<dbReference type="PANTHER" id="PTHR21141">
    <property type="entry name" value="60S ACIDIC RIBOSOMAL PROTEIN FAMILY MEMBER"/>
    <property type="match status" value="1"/>
</dbReference>
<dbReference type="GO" id="GO:0022625">
    <property type="term" value="C:cytosolic large ribosomal subunit"/>
    <property type="evidence" value="ECO:0007669"/>
    <property type="project" value="InterPro"/>
</dbReference>
<feature type="region of interest" description="Disordered" evidence="7">
    <location>
        <begin position="73"/>
        <end position="114"/>
    </location>
</feature>
<accession>A0A0N4UHU0</accession>
<dbReference type="WBParaSite" id="DME_0000713801-mRNA-1">
    <property type="protein sequence ID" value="DME_0000713801-mRNA-1"/>
    <property type="gene ID" value="DME_0000713801"/>
</dbReference>
<reference evidence="11" key="1">
    <citation type="submission" date="2017-02" db="UniProtKB">
        <authorList>
            <consortium name="WormBaseParasite"/>
        </authorList>
    </citation>
    <scope>IDENTIFICATION</scope>
</reference>